<organism evidence="2 3">
    <name type="scientific">Persicobacter psychrovividus</name>
    <dbReference type="NCBI Taxonomy" id="387638"/>
    <lineage>
        <taxon>Bacteria</taxon>
        <taxon>Pseudomonadati</taxon>
        <taxon>Bacteroidota</taxon>
        <taxon>Cytophagia</taxon>
        <taxon>Cytophagales</taxon>
        <taxon>Persicobacteraceae</taxon>
        <taxon>Persicobacter</taxon>
    </lineage>
</organism>
<dbReference type="SUPFAM" id="SSF51445">
    <property type="entry name" value="(Trans)glycosidases"/>
    <property type="match status" value="1"/>
</dbReference>
<gene>
    <name evidence="2" type="primary">abfA</name>
    <name evidence="2" type="ORF">PEPS_30630</name>
</gene>
<evidence type="ECO:0000313" key="3">
    <source>
        <dbReference type="Proteomes" id="UP001354989"/>
    </source>
</evidence>
<name>A0ABN6LC63_9BACT</name>
<sequence>MCIDPVFKETATCFCVSSGNIFFMRYNKLIVFFVACIAVSCQTKTPFYKVSDQSIADIDDRIFGAFFEKATWDHEIGADAAISLKTKAVFPEVLDYMKWMNIPVVRFPGGTAIDYYPWYNLIDHMPGHHDKRPANLHYEAINKEINHSSDGRMGLHEFMTLCGQTNMEPMLVVNVGDAYFHKKTIEEAAQNLGADFVSYCNDTEGRWADLRAKNGHPAPFAVKYWQIGNEPWAFKGLNPRNRNAESVKQYAQSMIAYAKAMKAADPTIQLFIDATDDNEKQILAAIPDDIDYLTFHSYTPWGIRNFKKDDQPIDPQEVSDKAVWQALVAAPFIDQQTGYSKLNSSVLQKNDKPLAVTEWNWNGWFDGEAKSKQPANELLAYGLGAGSYLHAIMRQADKIKVANQSMLLGTGWKISGIRVDTTEQQRPIMYPSAMVTGLYSRHHGQQLLPFEGTALHYYEQPFKLSLLKPQPKVAEQDIVITADAQHYYLHILNRSYDEKRPLTFEFEQEIADDYTEYRLAESDDHSMSPYAGITTLNHQNYNSTDRQLTVCVSPKSITIFKIQKDNR</sequence>
<feature type="domain" description="Alpha-L-arabinofuranosidase 1 catalytic" evidence="1">
    <location>
        <begin position="97"/>
        <end position="298"/>
    </location>
</feature>
<dbReference type="PANTHER" id="PTHR43576:SF2">
    <property type="entry name" value="INTRACELLULAR EXO-ALPHA-L-ARABINOFURANOSIDASE 2"/>
    <property type="match status" value="1"/>
</dbReference>
<evidence type="ECO:0000313" key="2">
    <source>
        <dbReference type="EMBL" id="BDD00783.1"/>
    </source>
</evidence>
<dbReference type="InterPro" id="IPR055235">
    <property type="entry name" value="ASD1_cat"/>
</dbReference>
<evidence type="ECO:0000259" key="1">
    <source>
        <dbReference type="Pfam" id="PF22848"/>
    </source>
</evidence>
<accession>A0ABN6LC63</accession>
<keyword evidence="3" id="KW-1185">Reference proteome</keyword>
<protein>
    <submittedName>
        <fullName evidence="2">Alpha-N-arabinofuranosidase</fullName>
    </submittedName>
</protein>
<geneLocation type="plasmid" evidence="2 3">
    <name>pPP1</name>
</geneLocation>
<proteinExistence type="predicted"/>
<dbReference type="Gene3D" id="3.20.20.80">
    <property type="entry name" value="Glycosidases"/>
    <property type="match status" value="1"/>
</dbReference>
<dbReference type="InterPro" id="IPR017853">
    <property type="entry name" value="GH"/>
</dbReference>
<dbReference type="EMBL" id="AP025293">
    <property type="protein sequence ID" value="BDD00783.1"/>
    <property type="molecule type" value="Genomic_DNA"/>
</dbReference>
<dbReference type="Pfam" id="PF22848">
    <property type="entry name" value="ASD1_dom"/>
    <property type="match status" value="1"/>
</dbReference>
<dbReference type="Proteomes" id="UP001354989">
    <property type="component" value="Plasmid pPP1"/>
</dbReference>
<reference evidence="2 3" key="1">
    <citation type="submission" date="2021-12" db="EMBL/GenBank/DDBJ databases">
        <title>Genome sequencing of bacteria with rrn-lacking chromosome and rrn-plasmid.</title>
        <authorList>
            <person name="Anda M."/>
            <person name="Iwasaki W."/>
        </authorList>
    </citation>
    <scope>NUCLEOTIDE SEQUENCE [LARGE SCALE GENOMIC DNA]</scope>
    <source>
        <strain evidence="2 3">NBRC 101262</strain>
        <plasmid evidence="2 3">pPP1</plasmid>
    </source>
</reference>
<keyword evidence="2" id="KW-0614">Plasmid</keyword>
<dbReference type="PANTHER" id="PTHR43576">
    <property type="entry name" value="ALPHA-L-ARABINOFURANOSIDASE C-RELATED"/>
    <property type="match status" value="1"/>
</dbReference>